<dbReference type="AlphaFoldDB" id="A0A1I2LUA6"/>
<protein>
    <submittedName>
        <fullName evidence="7">Uncharacterized membrane protein YgdD, TMEM256/DUF423 family</fullName>
    </submittedName>
</protein>
<dbReference type="EMBL" id="FOOU01000001">
    <property type="protein sequence ID" value="SFF82854.1"/>
    <property type="molecule type" value="Genomic_DNA"/>
</dbReference>
<gene>
    <name evidence="7" type="ORF">SAMN05216175_101257</name>
</gene>
<comment type="subcellular location">
    <subcellularLocation>
        <location evidence="1">Membrane</location>
        <topology evidence="1">Multi-pass membrane protein</topology>
    </subcellularLocation>
</comment>
<dbReference type="RefSeq" id="WP_244889900.1">
    <property type="nucleotide sequence ID" value="NZ_FOOU01000001.1"/>
</dbReference>
<accession>A0A1I2LUA6</accession>
<keyword evidence="4 6" id="KW-1133">Transmembrane helix</keyword>
<name>A0A1I2LUA6_9GAMM</name>
<proteinExistence type="inferred from homology"/>
<organism evidence="7 8">
    <name type="scientific">Neptunomonas qingdaonensis</name>
    <dbReference type="NCBI Taxonomy" id="1045558"/>
    <lineage>
        <taxon>Bacteria</taxon>
        <taxon>Pseudomonadati</taxon>
        <taxon>Pseudomonadota</taxon>
        <taxon>Gammaproteobacteria</taxon>
        <taxon>Oceanospirillales</taxon>
        <taxon>Oceanospirillaceae</taxon>
        <taxon>Neptunomonas</taxon>
    </lineage>
</organism>
<evidence type="ECO:0000256" key="5">
    <source>
        <dbReference type="ARBA" id="ARBA00023136"/>
    </source>
</evidence>
<dbReference type="PANTHER" id="PTHR43461">
    <property type="entry name" value="TRANSMEMBRANE PROTEIN 256"/>
    <property type="match status" value="1"/>
</dbReference>
<evidence type="ECO:0000256" key="4">
    <source>
        <dbReference type="ARBA" id="ARBA00022989"/>
    </source>
</evidence>
<keyword evidence="3 6" id="KW-0812">Transmembrane</keyword>
<feature type="transmembrane region" description="Helical" evidence="6">
    <location>
        <begin position="74"/>
        <end position="97"/>
    </location>
</feature>
<dbReference type="GO" id="GO:0005886">
    <property type="term" value="C:plasma membrane"/>
    <property type="evidence" value="ECO:0007669"/>
    <property type="project" value="TreeGrafter"/>
</dbReference>
<feature type="transmembrane region" description="Helical" evidence="6">
    <location>
        <begin position="12"/>
        <end position="30"/>
    </location>
</feature>
<dbReference type="PANTHER" id="PTHR43461:SF1">
    <property type="entry name" value="TRANSMEMBRANE PROTEIN 256"/>
    <property type="match status" value="1"/>
</dbReference>
<dbReference type="Pfam" id="PF04241">
    <property type="entry name" value="DUF423"/>
    <property type="match status" value="1"/>
</dbReference>
<dbReference type="Proteomes" id="UP000198623">
    <property type="component" value="Unassembled WGS sequence"/>
</dbReference>
<evidence type="ECO:0000256" key="2">
    <source>
        <dbReference type="ARBA" id="ARBA00009694"/>
    </source>
</evidence>
<evidence type="ECO:0000256" key="3">
    <source>
        <dbReference type="ARBA" id="ARBA00022692"/>
    </source>
</evidence>
<evidence type="ECO:0000313" key="7">
    <source>
        <dbReference type="EMBL" id="SFF82854.1"/>
    </source>
</evidence>
<dbReference type="InterPro" id="IPR006696">
    <property type="entry name" value="DUF423"/>
</dbReference>
<feature type="transmembrane region" description="Helical" evidence="6">
    <location>
        <begin position="50"/>
        <end position="67"/>
    </location>
</feature>
<sequence length="134" mass="14492">MYDITIMKAQFYMAMAAISGALAVSMGAFATHGLKDILSPKLMAVMQTGVQYQFYHTFALLLVGILLRQQASRLLSLSAAAFLIGLFLFCGSLYLLAFSGAHWLGIVTPLGGLAFIVGWLSLAGFFLFKDRGDV</sequence>
<feature type="transmembrane region" description="Helical" evidence="6">
    <location>
        <begin position="103"/>
        <end position="128"/>
    </location>
</feature>
<reference evidence="8" key="1">
    <citation type="submission" date="2016-10" db="EMBL/GenBank/DDBJ databases">
        <authorList>
            <person name="Varghese N."/>
            <person name="Submissions S."/>
        </authorList>
    </citation>
    <scope>NUCLEOTIDE SEQUENCE [LARGE SCALE GENOMIC DNA]</scope>
    <source>
        <strain evidence="8">CGMCC 1.10971</strain>
    </source>
</reference>
<evidence type="ECO:0000256" key="1">
    <source>
        <dbReference type="ARBA" id="ARBA00004141"/>
    </source>
</evidence>
<evidence type="ECO:0000313" key="8">
    <source>
        <dbReference type="Proteomes" id="UP000198623"/>
    </source>
</evidence>
<keyword evidence="5 6" id="KW-0472">Membrane</keyword>
<evidence type="ECO:0000256" key="6">
    <source>
        <dbReference type="SAM" id="Phobius"/>
    </source>
</evidence>
<keyword evidence="8" id="KW-1185">Reference proteome</keyword>
<comment type="similarity">
    <text evidence="2">Belongs to the UPF0382 family.</text>
</comment>
<dbReference type="STRING" id="1045558.SAMN05216175_101257"/>